<dbReference type="Proteomes" id="UP001501570">
    <property type="component" value="Unassembled WGS sequence"/>
</dbReference>
<reference evidence="7" key="1">
    <citation type="journal article" date="2019" name="Int. J. Syst. Evol. Microbiol.">
        <title>The Global Catalogue of Microorganisms (GCM) 10K type strain sequencing project: providing services to taxonomists for standard genome sequencing and annotation.</title>
        <authorList>
            <consortium name="The Broad Institute Genomics Platform"/>
            <consortium name="The Broad Institute Genome Sequencing Center for Infectious Disease"/>
            <person name="Wu L."/>
            <person name="Ma J."/>
        </authorList>
    </citation>
    <scope>NUCLEOTIDE SEQUENCE [LARGE SCALE GENOMIC DNA]</scope>
    <source>
        <strain evidence="7">JCM 18304</strain>
    </source>
</reference>
<evidence type="ECO:0008006" key="8">
    <source>
        <dbReference type="Google" id="ProtNLM"/>
    </source>
</evidence>
<comment type="caution">
    <text evidence="6">The sequence shown here is derived from an EMBL/GenBank/DDBJ whole genome shotgun (WGS) entry which is preliminary data.</text>
</comment>
<keyword evidence="4 5" id="KW-0663">Pyridoxal phosphate</keyword>
<dbReference type="InterPro" id="IPR049704">
    <property type="entry name" value="Aminotrans_3_PPA_site"/>
</dbReference>
<proteinExistence type="inferred from homology"/>
<dbReference type="Gene3D" id="3.90.1150.10">
    <property type="entry name" value="Aspartate Aminotransferase, domain 1"/>
    <property type="match status" value="1"/>
</dbReference>
<dbReference type="PROSITE" id="PS00600">
    <property type="entry name" value="AA_TRANSFER_CLASS_3"/>
    <property type="match status" value="1"/>
</dbReference>
<evidence type="ECO:0000313" key="6">
    <source>
        <dbReference type="EMBL" id="GAA5196334.1"/>
    </source>
</evidence>
<evidence type="ECO:0000313" key="7">
    <source>
        <dbReference type="Proteomes" id="UP001501570"/>
    </source>
</evidence>
<dbReference type="InterPro" id="IPR015424">
    <property type="entry name" value="PyrdxlP-dep_Trfase"/>
</dbReference>
<evidence type="ECO:0000256" key="4">
    <source>
        <dbReference type="ARBA" id="ARBA00022898"/>
    </source>
</evidence>
<evidence type="ECO:0000256" key="5">
    <source>
        <dbReference type="RuleBase" id="RU003560"/>
    </source>
</evidence>
<dbReference type="EMBL" id="BAABJQ010000026">
    <property type="protein sequence ID" value="GAA5196334.1"/>
    <property type="molecule type" value="Genomic_DNA"/>
</dbReference>
<comment type="cofactor">
    <cofactor evidence="1">
        <name>pyridoxal 5'-phosphate</name>
        <dbReference type="ChEBI" id="CHEBI:597326"/>
    </cofactor>
</comment>
<gene>
    <name evidence="6" type="ORF">GCM10023322_65010</name>
</gene>
<dbReference type="InterPro" id="IPR015422">
    <property type="entry name" value="PyrdxlP-dep_Trfase_small"/>
</dbReference>
<dbReference type="PANTHER" id="PTHR11986:SF79">
    <property type="entry name" value="ACETYLORNITHINE AMINOTRANSFERASE, MITOCHONDRIAL"/>
    <property type="match status" value="1"/>
</dbReference>
<evidence type="ECO:0000256" key="3">
    <source>
        <dbReference type="ARBA" id="ARBA00022679"/>
    </source>
</evidence>
<keyword evidence="7" id="KW-1185">Reference proteome</keyword>
<dbReference type="Pfam" id="PF00202">
    <property type="entry name" value="Aminotran_3"/>
    <property type="match status" value="1"/>
</dbReference>
<sequence>MERGAPGDTARAWRTGKEAMLPPHSAPGSDADWLALEAEVCSHGDTVHYARQPRFFARSHGSYLYDNRDTPYLDLQMWYSAVNLGYGNERVNAAVARQLGTLPQLAPQYLHYERVELAARLVDGTRRAFGAAGRVHFDVGGSQAVEDALKLVRLRTGRQRVYAFEGGYHGRTLGASAITSAYRYREPFGEFGDRAEFVPFPYCFRCPYGKRRETCELYCVAQIERKFEHPYTGAWSSRTGRSEFAAFVVEPVQGTGGYVVPPPGYFERLARLCREHGMLLVDDEVQMGFYRTGRLWALEHFDAQPDVVAFGKALTNGLNPLSGIWAREELIGPDAFPPGTTHSTFAANPLGTAAGLEVMKIFEERDYALAVERKGSYLLELLRDLARAHPEIGDVDGLGLALRLEICQADGYTPNQELADAMFQRGLAGDLRIGGRELGLVLDIGGYYKNVITLAPSLDIADEDLELARDLLDLVLIECKQSDR</sequence>
<dbReference type="InterPro" id="IPR015421">
    <property type="entry name" value="PyrdxlP-dep_Trfase_major"/>
</dbReference>
<dbReference type="InterPro" id="IPR005814">
    <property type="entry name" value="Aminotrans_3"/>
</dbReference>
<dbReference type="SUPFAM" id="SSF53383">
    <property type="entry name" value="PLP-dependent transferases"/>
    <property type="match status" value="1"/>
</dbReference>
<evidence type="ECO:0000256" key="1">
    <source>
        <dbReference type="ARBA" id="ARBA00001933"/>
    </source>
</evidence>
<protein>
    <recommendedName>
        <fullName evidence="8">4-aminobutyrate aminotransferase</fullName>
    </recommendedName>
</protein>
<dbReference type="Gene3D" id="3.40.640.10">
    <property type="entry name" value="Type I PLP-dependent aspartate aminotransferase-like (Major domain)"/>
    <property type="match status" value="1"/>
</dbReference>
<accession>A0ABP9SJH4</accession>
<dbReference type="PANTHER" id="PTHR11986">
    <property type="entry name" value="AMINOTRANSFERASE CLASS III"/>
    <property type="match status" value="1"/>
</dbReference>
<evidence type="ECO:0000256" key="2">
    <source>
        <dbReference type="ARBA" id="ARBA00022576"/>
    </source>
</evidence>
<keyword evidence="3" id="KW-0808">Transferase</keyword>
<keyword evidence="2" id="KW-0032">Aminotransferase</keyword>
<dbReference type="InterPro" id="IPR050103">
    <property type="entry name" value="Class-III_PLP-dep_AT"/>
</dbReference>
<organism evidence="6 7">
    <name type="scientific">Rugosimonospora acidiphila</name>
    <dbReference type="NCBI Taxonomy" id="556531"/>
    <lineage>
        <taxon>Bacteria</taxon>
        <taxon>Bacillati</taxon>
        <taxon>Actinomycetota</taxon>
        <taxon>Actinomycetes</taxon>
        <taxon>Micromonosporales</taxon>
        <taxon>Micromonosporaceae</taxon>
        <taxon>Rugosimonospora</taxon>
    </lineage>
</organism>
<name>A0ABP9SJH4_9ACTN</name>
<comment type="similarity">
    <text evidence="5">Belongs to the class-III pyridoxal-phosphate-dependent aminotransferase family.</text>
</comment>
<dbReference type="CDD" id="cd00610">
    <property type="entry name" value="OAT_like"/>
    <property type="match status" value="1"/>
</dbReference>